<accession>A0A076LJV0</accession>
<keyword evidence="1" id="KW-1133">Transmembrane helix</keyword>
<dbReference type="EMBL" id="CP006664">
    <property type="protein sequence ID" value="AIJ08236.1"/>
    <property type="molecule type" value="Genomic_DNA"/>
</dbReference>
<organism evidence="2 3">
    <name type="scientific">Edwardsiella anguillarum ET080813</name>
    <dbReference type="NCBI Taxonomy" id="667120"/>
    <lineage>
        <taxon>Bacteria</taxon>
        <taxon>Pseudomonadati</taxon>
        <taxon>Pseudomonadota</taxon>
        <taxon>Gammaproteobacteria</taxon>
        <taxon>Enterobacterales</taxon>
        <taxon>Hafniaceae</taxon>
        <taxon>Edwardsiella</taxon>
    </lineage>
</organism>
<gene>
    <name evidence="2" type="ORF">ETEE_1789</name>
</gene>
<keyword evidence="1" id="KW-0472">Membrane</keyword>
<evidence type="ECO:0000256" key="1">
    <source>
        <dbReference type="SAM" id="Phobius"/>
    </source>
</evidence>
<reference evidence="2 3" key="1">
    <citation type="journal article" date="2012" name="PLoS ONE">
        <title>Edwardsiella comparative phylogenomics reveal the new intra/inter-species taxonomic relationships, virulence evolution and niche adaptation mechanisms.</title>
        <authorList>
            <person name="Yang M."/>
            <person name="Lv Y."/>
            <person name="Xiao J."/>
            <person name="Wu H."/>
            <person name="Zheng H."/>
            <person name="Liu Q."/>
            <person name="Zhang Y."/>
            <person name="Wang Q."/>
        </authorList>
    </citation>
    <scope>NUCLEOTIDE SEQUENCE [LARGE SCALE GENOMIC DNA]</scope>
    <source>
        <strain evidence="3">080813</strain>
    </source>
</reference>
<dbReference type="KEGG" id="ete:ETEE_1789"/>
<feature type="transmembrane region" description="Helical" evidence="1">
    <location>
        <begin position="21"/>
        <end position="39"/>
    </location>
</feature>
<dbReference type="HOGENOM" id="CLU_3269294_0_0_6"/>
<proteinExistence type="predicted"/>
<evidence type="ECO:0000313" key="3">
    <source>
        <dbReference type="Proteomes" id="UP000028681"/>
    </source>
</evidence>
<name>A0A076LJV0_9GAMM</name>
<sequence>MNRTPNSNNQIVHTPRGYKPSRFGAAAAAPFFILLFLTFTE</sequence>
<dbReference type="AlphaFoldDB" id="A0A076LJV0"/>
<protein>
    <submittedName>
        <fullName evidence="2">Uncharacterized protein</fullName>
    </submittedName>
</protein>
<dbReference type="Proteomes" id="UP000028681">
    <property type="component" value="Chromosome"/>
</dbReference>
<evidence type="ECO:0000313" key="2">
    <source>
        <dbReference type="EMBL" id="AIJ08236.1"/>
    </source>
</evidence>
<keyword evidence="1" id="KW-0812">Transmembrane</keyword>